<dbReference type="GO" id="GO:0004386">
    <property type="term" value="F:helicase activity"/>
    <property type="evidence" value="ECO:0007669"/>
    <property type="project" value="UniProtKB-KW"/>
</dbReference>
<evidence type="ECO:0000313" key="3">
    <source>
        <dbReference type="Proteomes" id="UP000193083"/>
    </source>
</evidence>
<dbReference type="SUPFAM" id="SSF52980">
    <property type="entry name" value="Restriction endonuclease-like"/>
    <property type="match status" value="1"/>
</dbReference>
<dbReference type="Pfam" id="PF12705">
    <property type="entry name" value="PDDEXK_1"/>
    <property type="match status" value="1"/>
</dbReference>
<feature type="domain" description="PD-(D/E)XK endonuclease-like" evidence="1">
    <location>
        <begin position="769"/>
        <end position="1004"/>
    </location>
</feature>
<keyword evidence="2" id="KW-0547">Nucleotide-binding</keyword>
<keyword evidence="2" id="KW-0378">Hydrolase</keyword>
<evidence type="ECO:0000313" key="2">
    <source>
        <dbReference type="EMBL" id="SMH28726.1"/>
    </source>
</evidence>
<dbReference type="NCBIfam" id="TIGR02786">
    <property type="entry name" value="addB_alphas"/>
    <property type="match status" value="1"/>
</dbReference>
<evidence type="ECO:0000259" key="1">
    <source>
        <dbReference type="Pfam" id="PF12705"/>
    </source>
</evidence>
<dbReference type="InterPro" id="IPR027417">
    <property type="entry name" value="P-loop_NTPase"/>
</dbReference>
<organism evidence="2 3">
    <name type="scientific">Mesorhizobium australicum</name>
    <dbReference type="NCBI Taxonomy" id="536018"/>
    <lineage>
        <taxon>Bacteria</taxon>
        <taxon>Pseudomonadati</taxon>
        <taxon>Pseudomonadota</taxon>
        <taxon>Alphaproteobacteria</taxon>
        <taxon>Hyphomicrobiales</taxon>
        <taxon>Phyllobacteriaceae</taxon>
        <taxon>Mesorhizobium</taxon>
    </lineage>
</organism>
<accession>A0A1X7MWE7</accession>
<gene>
    <name evidence="2" type="ORF">SAMN02982922_0802</name>
</gene>
<dbReference type="Proteomes" id="UP000193083">
    <property type="component" value="Unassembled WGS sequence"/>
</dbReference>
<dbReference type="EMBL" id="FXBL01000004">
    <property type="protein sequence ID" value="SMH28726.1"/>
    <property type="molecule type" value="Genomic_DNA"/>
</dbReference>
<dbReference type="Gene3D" id="3.90.320.10">
    <property type="match status" value="1"/>
</dbReference>
<dbReference type="RefSeq" id="WP_085462964.1">
    <property type="nucleotide sequence ID" value="NZ_FXBL01000004.1"/>
</dbReference>
<keyword evidence="2" id="KW-0067">ATP-binding</keyword>
<proteinExistence type="predicted"/>
<dbReference type="SUPFAM" id="SSF52540">
    <property type="entry name" value="P-loop containing nucleoside triphosphate hydrolases"/>
    <property type="match status" value="1"/>
</dbReference>
<dbReference type="InterPro" id="IPR011335">
    <property type="entry name" value="Restrct_endonuc-II-like"/>
</dbReference>
<keyword evidence="2" id="KW-0347">Helicase</keyword>
<protein>
    <submittedName>
        <fullName evidence="2">ATP-dependent helicase/nuclease subunit B</fullName>
    </submittedName>
</protein>
<keyword evidence="3" id="KW-1185">Reference proteome</keyword>
<reference evidence="2 3" key="1">
    <citation type="submission" date="2017-04" db="EMBL/GenBank/DDBJ databases">
        <authorList>
            <person name="Afonso C.L."/>
            <person name="Miller P.J."/>
            <person name="Scott M.A."/>
            <person name="Spackman E."/>
            <person name="Goraichik I."/>
            <person name="Dimitrov K.M."/>
            <person name="Suarez D.L."/>
            <person name="Swayne D.E."/>
        </authorList>
    </citation>
    <scope>NUCLEOTIDE SEQUENCE [LARGE SCALE GENOMIC DNA]</scope>
    <source>
        <strain evidence="2 3">B5P</strain>
    </source>
</reference>
<dbReference type="OrthoDB" id="9780606at2"/>
<sequence length="1049" mass="112808">MSEPQPRVFSIPPGAPFLPSLADALLSGALVPGFRPGDDPLALAGATVFVPTRRAARALRTIFAERLGGKAAILPVIRPLGDVDEDLAWFDTTLPPPPALDPPIDALERLLLLAPLVRAWKRRLPAHVASLFAEEIVVPTSSAEAVWLARDLADLIDEIETAEADWTRLSGIVRDELAAWWQVTLDFLQIVTSLWPAALEERRRSNPAGHRSRLIDAESERLLRNPPAGPVIAAGSTGSIPATARLLRVISRLPNGAVVLPGLDLSLDEAAWTMLSQAGVAPSVFGHPQFGLNRLIGELGVQRADIAEIGTPAPELAARAAIVSDALRPAEATETWPQSRGAVLSAIEAGALDGVTLVEAANERDEALAVALALRKAAAVPGRRAALVTADRALARRVSAELLRFGIVADDSAGTPLADTPPAMLLRLLVECVMRPGDPVAILSFLKQPLLRAGLERGRVRRAAEAIELVALRGGVGRPDLCALADDFGARLLADNNSDDEAAEKSKRKPFWTRRLRAAELEDALHVAHVLHEAVAELGRLRGQRADITVLARATVVAFENAGRSESGGVEELYRGEAGEKLAGLLRGLVAAEPGFEIEASEWPDVLAALIAGDMVKPRHGADHAVSIWGALEARLQDVDLLVCGGLNEGSWPGRADPGGFMSRVMKGGLDLDPPERRIGQAAHDFQMAMGAREVMLTRSARAGDAPSVPSRWLQRLIALIGDEPAKELRTKGAFLLAEARFHALDAPPSVDFARRPNPAPPLAARPRHFSVTQIETLRRDPYAIYARKVLRLDPLDPLLRDPGAAERGTLFHDILHRFTLSGVDAGSQDAVSLLLAIARQRFDEEQLPPDIDAVWWPRFALMAPQLVEWERIKRADTTTRHAEAYAGSIPVGTTDVTLSGQADRIDVMRGGLADILDYKTGSSPSKVQAHRLVSPQLPLEGALMMRGAFEALGVLTPGELAYVRLRASGAVEEESILSIKGSDKSAAGLSEEAWQRLDRLLQHYNDPRTGYLSRALPFREGDTDGDYDHLARVLEWSAGGDDGAEGGE</sequence>
<dbReference type="InterPro" id="IPR011604">
    <property type="entry name" value="PDDEXK-like_dom_sf"/>
</dbReference>
<name>A0A1X7MWE7_9HYPH</name>
<dbReference type="AlphaFoldDB" id="A0A1X7MWE7"/>
<dbReference type="InterPro" id="IPR038726">
    <property type="entry name" value="PDDEXK_AddAB-type"/>
</dbReference>
<dbReference type="InterPro" id="IPR014153">
    <property type="entry name" value="Ds_break_AddB"/>
</dbReference>